<dbReference type="EMBL" id="LYOR01000005">
    <property type="protein sequence ID" value="OFV65935.1"/>
    <property type="molecule type" value="Genomic_DNA"/>
</dbReference>
<name>A0A1F2P483_9EURY</name>
<dbReference type="Gene3D" id="1.50.10.10">
    <property type="match status" value="1"/>
</dbReference>
<accession>A0A1F2P483</accession>
<sequence>MTNDIELLPEEDPEAYKTLHIILKSPSSSFSQSVYSVPFNGKLIPNRDYPYEGLSMMIGSESWHLLDGVALGSKGDLIPEKVIASHERVLYLYRMMEGWLEAEYRLSERGDLVIDLRSEERITMEPLFDIRHMYDRSRPHDHHVITLDRGFITEKDGVEVFFLSDGLIGFEEKNDTTGWYYKLGSGDLWEGGFLGEERELFIPAVLELEPPCRVLISRDENPDVKLRVFDRGLTPDDRSLLSFGIFWDGVLHFAAGDFWFRTVWFRDEFEGLLWNMERLIELGKRDNIREIIFHTFSHMKEGRLPNRVREYGGELDFNASDTLLLGYLVSERFLDLAGWKDYELMSMLLEKACESISFFMGADPDLVGGGPLLHPSGLLAVVSYHSWIDSIIDGWPSRLPDEWRGRCEFNKPRFFLPEINAQWIRMLLSCMRMAEALGEDNDLFEGLLERAKRSYHKLLWDGYPVYLMDTDGKVDRRLGSPAVVSFSLLKGILFEKEDVIRFLDKVEERLLVKRGDDAFGVVVVEGERGYKGERDYHRGVVWPRDTPYLIDLLRWVGREKMISEILRSNYAHRMEEGFLFYGAELLSPDDELIPVKNPVQFWSSWVDPYRAIRL</sequence>
<dbReference type="STRING" id="1839936.SBU_001117"/>
<feature type="domain" description="Glycogen debranching enzyme C-terminal" evidence="1">
    <location>
        <begin position="252"/>
        <end position="604"/>
    </location>
</feature>
<proteinExistence type="predicted"/>
<dbReference type="GO" id="GO:0005975">
    <property type="term" value="P:carbohydrate metabolic process"/>
    <property type="evidence" value="ECO:0007669"/>
    <property type="project" value="InterPro"/>
</dbReference>
<dbReference type="AlphaFoldDB" id="A0A1F2P483"/>
<dbReference type="Pfam" id="PF06202">
    <property type="entry name" value="GDE_C"/>
    <property type="match status" value="1"/>
</dbReference>
<dbReference type="Proteomes" id="UP000185779">
    <property type="component" value="Unassembled WGS sequence"/>
</dbReference>
<gene>
    <name evidence="2" type="ORF">SBU_001117</name>
</gene>
<dbReference type="InterPro" id="IPR032790">
    <property type="entry name" value="GDE_C"/>
</dbReference>
<evidence type="ECO:0000313" key="2">
    <source>
        <dbReference type="EMBL" id="OFV65935.1"/>
    </source>
</evidence>
<dbReference type="InterPro" id="IPR012341">
    <property type="entry name" value="6hp_glycosidase-like_sf"/>
</dbReference>
<organism evidence="2 3">
    <name type="scientific">Candidatus Syntropharchaeum butanivorans</name>
    <dbReference type="NCBI Taxonomy" id="1839936"/>
    <lineage>
        <taxon>Archaea</taxon>
        <taxon>Methanobacteriati</taxon>
        <taxon>Methanobacteriota</taxon>
        <taxon>Stenosarchaea group</taxon>
        <taxon>Methanomicrobia</taxon>
        <taxon>Methanosarcinales</taxon>
        <taxon>ANME-2 cluster</taxon>
        <taxon>Candidatus Syntropharchaeum</taxon>
    </lineage>
</organism>
<evidence type="ECO:0000259" key="1">
    <source>
        <dbReference type="Pfam" id="PF06202"/>
    </source>
</evidence>
<protein>
    <submittedName>
        <fullName evidence="2">Glycogen debranching enzyme-related protein</fullName>
    </submittedName>
</protein>
<keyword evidence="3" id="KW-1185">Reference proteome</keyword>
<dbReference type="SUPFAM" id="SSF48208">
    <property type="entry name" value="Six-hairpin glycosidases"/>
    <property type="match status" value="1"/>
</dbReference>
<comment type="caution">
    <text evidence="2">The sequence shown here is derived from an EMBL/GenBank/DDBJ whole genome shotgun (WGS) entry which is preliminary data.</text>
</comment>
<reference evidence="2" key="1">
    <citation type="submission" date="2016-05" db="EMBL/GenBank/DDBJ databases">
        <title>Microbial consortia oxidize butane by reversing methanogenesis.</title>
        <authorList>
            <person name="Laso-Perez R."/>
            <person name="Richter M."/>
            <person name="Wegener G."/>
            <person name="Musat F."/>
        </authorList>
    </citation>
    <scope>NUCLEOTIDE SEQUENCE [LARGE SCALE GENOMIC DNA]</scope>
    <source>
        <strain evidence="2">BOX1</strain>
    </source>
</reference>
<evidence type="ECO:0000313" key="3">
    <source>
        <dbReference type="Proteomes" id="UP000185779"/>
    </source>
</evidence>
<dbReference type="InterPro" id="IPR008928">
    <property type="entry name" value="6-hairpin_glycosidase_sf"/>
</dbReference>